<sequence>MRLNQATPEQLREWETTLAEQYQAIQQAGLSLDLTRGKPSSDQLDLSNALDGILHGQYTDSSGTDLRNYGGLDGIPEAKTLFAGMVGVKPEEVMIGGNSSLTLMYFSLQTAMHQGVSDADSAWAKDGQTVKFLAPVPGYDRHFAACEHLGVELIPVAMDDNGPDMDQVEQLVQADASIKGIWCVPRFSNPTGVVYSDEVVQRIAKLGNIAGPNFRVFWDNAYAVHVLNDNAPELPNLMDYCRQQGTEDSVYIFGSTSKITFAGAGVAFIAGSPANLTVLKKHLGFTSIGPDKINQLRHVAFLKDSATLSEHMNRHAAIMQPRFDAVLSSLRSELGDTDMGSWTEPEGGYFISFDSRPGLAREIIALAAGAGVKLTPAGATFPYGNDPDDKNIRLAPTYPTVSEIEKAMEVFVTCVKLASVKQALAAS</sequence>
<dbReference type="AlphaFoldDB" id="A0A1X9NCD6"/>
<evidence type="ECO:0000313" key="1">
    <source>
        <dbReference type="EMBL" id="ARN74704.1"/>
    </source>
</evidence>
<accession>A0A1X9NCD6</accession>
<keyword evidence="1" id="KW-0808">Transferase</keyword>
<dbReference type="PANTHER" id="PTHR43799">
    <property type="entry name" value="AMINOTRANSFERASE, PUTATIVE-RELATED"/>
    <property type="match status" value="1"/>
</dbReference>
<keyword evidence="2" id="KW-1185">Reference proteome</keyword>
<dbReference type="CDD" id="cd00609">
    <property type="entry name" value="AAT_like"/>
    <property type="match status" value="1"/>
</dbReference>
<reference evidence="1 2" key="1">
    <citation type="submission" date="2016-11" db="EMBL/GenBank/DDBJ databases">
        <title>Trade-off between light-utilization and light-protection in marine flavobacteria.</title>
        <authorList>
            <person name="Kumagai Y."/>
        </authorList>
    </citation>
    <scope>NUCLEOTIDE SEQUENCE [LARGE SCALE GENOMIC DNA]</scope>
    <source>
        <strain evidence="1 2">NBRC 107125</strain>
    </source>
</reference>
<dbReference type="KEGG" id="osg:BST96_11575"/>
<dbReference type="PANTHER" id="PTHR43799:SF1">
    <property type="entry name" value="ASPARTATE AMINOTRANSFERASE"/>
    <property type="match status" value="1"/>
</dbReference>
<dbReference type="InterPro" id="IPR015422">
    <property type="entry name" value="PyrdxlP-dep_Trfase_small"/>
</dbReference>
<dbReference type="RefSeq" id="WP_085758856.1">
    <property type="nucleotide sequence ID" value="NZ_CP019343.1"/>
</dbReference>
<dbReference type="InterPro" id="IPR015421">
    <property type="entry name" value="PyrdxlP-dep_Trfase_major"/>
</dbReference>
<dbReference type="Gene3D" id="3.40.640.10">
    <property type="entry name" value="Type I PLP-dependent aspartate aminotransferase-like (Major domain)"/>
    <property type="match status" value="1"/>
</dbReference>
<dbReference type="SUPFAM" id="SSF53383">
    <property type="entry name" value="PLP-dependent transferases"/>
    <property type="match status" value="1"/>
</dbReference>
<keyword evidence="1" id="KW-0032">Aminotransferase</keyword>
<dbReference type="STRING" id="716816.BST96_11575"/>
<proteinExistence type="predicted"/>
<dbReference type="InterPro" id="IPR015424">
    <property type="entry name" value="PyrdxlP-dep_Trfase"/>
</dbReference>
<name>A0A1X9NCD6_9GAMM</name>
<dbReference type="InterPro" id="IPR024551">
    <property type="entry name" value="AspAT_Ic"/>
</dbReference>
<dbReference type="Proteomes" id="UP000193450">
    <property type="component" value="Chromosome"/>
</dbReference>
<organism evidence="1 2">
    <name type="scientific">Oceanicoccus sagamiensis</name>
    <dbReference type="NCBI Taxonomy" id="716816"/>
    <lineage>
        <taxon>Bacteria</taxon>
        <taxon>Pseudomonadati</taxon>
        <taxon>Pseudomonadota</taxon>
        <taxon>Gammaproteobacteria</taxon>
        <taxon>Cellvibrionales</taxon>
        <taxon>Spongiibacteraceae</taxon>
        <taxon>Oceanicoccus</taxon>
    </lineage>
</organism>
<protein>
    <submittedName>
        <fullName evidence="1">Aminotransferase</fullName>
    </submittedName>
</protein>
<dbReference type="EMBL" id="CP019343">
    <property type="protein sequence ID" value="ARN74704.1"/>
    <property type="molecule type" value="Genomic_DNA"/>
</dbReference>
<dbReference type="GO" id="GO:0004069">
    <property type="term" value="F:L-aspartate:2-oxoglutarate aminotransferase activity"/>
    <property type="evidence" value="ECO:0007669"/>
    <property type="project" value="InterPro"/>
</dbReference>
<dbReference type="Pfam" id="PF12897">
    <property type="entry name" value="Asp_aminotransf"/>
    <property type="match status" value="1"/>
</dbReference>
<dbReference type="Gene3D" id="3.90.1150.10">
    <property type="entry name" value="Aspartate Aminotransferase, domain 1"/>
    <property type="match status" value="1"/>
</dbReference>
<evidence type="ECO:0000313" key="2">
    <source>
        <dbReference type="Proteomes" id="UP000193450"/>
    </source>
</evidence>
<dbReference type="OrthoDB" id="9804020at2"/>
<gene>
    <name evidence="1" type="ORF">BST96_11575</name>
</gene>